<dbReference type="GO" id="GO:0042601">
    <property type="term" value="C:endospore-forming forespore"/>
    <property type="evidence" value="ECO:0007669"/>
    <property type="project" value="InterPro"/>
</dbReference>
<keyword evidence="3" id="KW-0749">Sporulation</keyword>
<dbReference type="EMBL" id="JMQA01000009">
    <property type="protein sequence ID" value="KFN11431.1"/>
    <property type="molecule type" value="Genomic_DNA"/>
</dbReference>
<proteinExistence type="inferred from homology"/>
<dbReference type="GeneID" id="77007243"/>
<dbReference type="NCBIfam" id="NF002867">
    <property type="entry name" value="PRK03174.1"/>
    <property type="match status" value="1"/>
</dbReference>
<gene>
    <name evidence="4" type="primary">sspH</name>
    <name evidence="4" type="ORF">DJ90_6420</name>
</gene>
<sequence length="59" mass="6703">MNSQRAKEIVASPTMVNVTCDGVPIYIQHVDEKNETARIYPLDEPENEKNVALSQLHEH</sequence>
<dbReference type="InterPro" id="IPR012610">
    <property type="entry name" value="SASP_SspH"/>
</dbReference>
<dbReference type="GO" id="GO:0030435">
    <property type="term" value="P:sporulation resulting in formation of a cellular spore"/>
    <property type="evidence" value="ECO:0007669"/>
    <property type="project" value="UniProtKB-KW"/>
</dbReference>
<evidence type="ECO:0000313" key="4">
    <source>
        <dbReference type="EMBL" id="KFN11431.1"/>
    </source>
</evidence>
<organism evidence="4 5">
    <name type="scientific">Paenibacillus macerans</name>
    <name type="common">Bacillus macerans</name>
    <dbReference type="NCBI Taxonomy" id="44252"/>
    <lineage>
        <taxon>Bacteria</taxon>
        <taxon>Bacillati</taxon>
        <taxon>Bacillota</taxon>
        <taxon>Bacilli</taxon>
        <taxon>Bacillales</taxon>
        <taxon>Paenibacillaceae</taxon>
        <taxon>Paenibacillus</taxon>
    </lineage>
</organism>
<reference evidence="4 5" key="1">
    <citation type="submission" date="2014-04" db="EMBL/GenBank/DDBJ databases">
        <authorList>
            <person name="Bishop-Lilly K.A."/>
            <person name="Broomall S.M."/>
            <person name="Chain P.S."/>
            <person name="Chertkov O."/>
            <person name="Coyne S.R."/>
            <person name="Daligault H.E."/>
            <person name="Davenport K.W."/>
            <person name="Erkkila T."/>
            <person name="Frey K.G."/>
            <person name="Gibbons H.S."/>
            <person name="Gu W."/>
            <person name="Jaissle J."/>
            <person name="Johnson S.L."/>
            <person name="Koroleva G.I."/>
            <person name="Ladner J.T."/>
            <person name="Lo C.-C."/>
            <person name="Minogue T.D."/>
            <person name="Munk C."/>
            <person name="Palacios G.F."/>
            <person name="Redden C.L."/>
            <person name="Rosenzweig C.N."/>
            <person name="Scholz M.B."/>
            <person name="Teshima H."/>
            <person name="Xu Y."/>
        </authorList>
    </citation>
    <scope>NUCLEOTIDE SEQUENCE [LARGE SCALE GENOMIC DNA]</scope>
    <source>
        <strain evidence="4 5">8244</strain>
    </source>
</reference>
<dbReference type="Proteomes" id="UP000029278">
    <property type="component" value="Unassembled WGS sequence"/>
</dbReference>
<evidence type="ECO:0000256" key="3">
    <source>
        <dbReference type="ARBA" id="ARBA00022969"/>
    </source>
</evidence>
<dbReference type="PATRIC" id="fig|44252.3.peg.632"/>
<dbReference type="NCBIfam" id="TIGR02861">
    <property type="entry name" value="SASP_H"/>
    <property type="match status" value="1"/>
</dbReference>
<dbReference type="AlphaFoldDB" id="A0A091A575"/>
<dbReference type="STRING" id="44252.DJ90_6420"/>
<dbReference type="Pfam" id="PF08141">
    <property type="entry name" value="SspH"/>
    <property type="match status" value="1"/>
</dbReference>
<comment type="similarity">
    <text evidence="2">Belongs to the SspH family.</text>
</comment>
<dbReference type="GO" id="GO:0030436">
    <property type="term" value="P:asexual sporulation"/>
    <property type="evidence" value="ECO:0007669"/>
    <property type="project" value="InterPro"/>
</dbReference>
<dbReference type="HAMAP" id="MF_00667">
    <property type="entry name" value="SspH"/>
    <property type="match status" value="1"/>
</dbReference>
<comment type="caution">
    <text evidence="4">The sequence shown here is derived from an EMBL/GenBank/DDBJ whole genome shotgun (WGS) entry which is preliminary data.</text>
</comment>
<accession>A0A091A575</accession>
<evidence type="ECO:0000256" key="1">
    <source>
        <dbReference type="ARBA" id="ARBA00004288"/>
    </source>
</evidence>
<comment type="subcellular location">
    <subcellularLocation>
        <location evidence="1">Spore core</location>
    </subcellularLocation>
</comment>
<evidence type="ECO:0000256" key="2">
    <source>
        <dbReference type="ARBA" id="ARBA00006573"/>
    </source>
</evidence>
<dbReference type="HOGENOM" id="CLU_191960_2_1_9"/>
<dbReference type="RefSeq" id="WP_036622986.1">
    <property type="nucleotide sequence ID" value="NZ_BGML01000003.1"/>
</dbReference>
<protein>
    <submittedName>
        <fullName evidence="4">Small, acid-soluble spore protein H</fullName>
    </submittedName>
</protein>
<evidence type="ECO:0000313" key="5">
    <source>
        <dbReference type="Proteomes" id="UP000029278"/>
    </source>
</evidence>
<dbReference type="OrthoDB" id="1683648at2"/>
<name>A0A091A575_PAEMA</name>
<keyword evidence="5" id="KW-1185">Reference proteome</keyword>